<feature type="signal peptide" evidence="1">
    <location>
        <begin position="1"/>
        <end position="20"/>
    </location>
</feature>
<gene>
    <name evidence="2" type="ORF">AFUS01_LOCUS34738</name>
</gene>
<evidence type="ECO:0000313" key="3">
    <source>
        <dbReference type="Proteomes" id="UP000708208"/>
    </source>
</evidence>
<dbReference type="AlphaFoldDB" id="A0A8J2KW87"/>
<protein>
    <submittedName>
        <fullName evidence="2">Uncharacterized protein</fullName>
    </submittedName>
</protein>
<accession>A0A8J2KW87</accession>
<dbReference type="EMBL" id="CAJVCH010533411">
    <property type="protein sequence ID" value="CAG7824589.1"/>
    <property type="molecule type" value="Genomic_DNA"/>
</dbReference>
<comment type="caution">
    <text evidence="2">The sequence shown here is derived from an EMBL/GenBank/DDBJ whole genome shotgun (WGS) entry which is preliminary data.</text>
</comment>
<organism evidence="2 3">
    <name type="scientific">Allacma fusca</name>
    <dbReference type="NCBI Taxonomy" id="39272"/>
    <lineage>
        <taxon>Eukaryota</taxon>
        <taxon>Metazoa</taxon>
        <taxon>Ecdysozoa</taxon>
        <taxon>Arthropoda</taxon>
        <taxon>Hexapoda</taxon>
        <taxon>Collembola</taxon>
        <taxon>Symphypleona</taxon>
        <taxon>Sminthuridae</taxon>
        <taxon>Allacma</taxon>
    </lineage>
</organism>
<name>A0A8J2KW87_9HEXA</name>
<feature type="chain" id="PRO_5035272263" evidence="1">
    <location>
        <begin position="21"/>
        <end position="196"/>
    </location>
</feature>
<reference evidence="2" key="1">
    <citation type="submission" date="2021-06" db="EMBL/GenBank/DDBJ databases">
        <authorList>
            <person name="Hodson N. C."/>
            <person name="Mongue J. A."/>
            <person name="Jaron S. K."/>
        </authorList>
    </citation>
    <scope>NUCLEOTIDE SEQUENCE</scope>
</reference>
<sequence length="196" mass="22261">MRLAIYLFVIAAILQGGSYANNIGEIRLECSRVTKSEMVSVNDIVTLGETLSGDSGTSSLFPCWLDLNLQEPVKNLNGNILANWPSLMRKSSSPEKALKRYLTTGQQFHLWYHSDIFSPSWETSIRNVRKIHSYASFYVESLNSSTSKLTATPEDNPTGFQPNLKLWKAFKMDLREFYKGSQSVEFEKSDPKFKMN</sequence>
<evidence type="ECO:0000256" key="1">
    <source>
        <dbReference type="SAM" id="SignalP"/>
    </source>
</evidence>
<keyword evidence="3" id="KW-1185">Reference proteome</keyword>
<proteinExistence type="predicted"/>
<keyword evidence="1" id="KW-0732">Signal</keyword>
<dbReference type="Proteomes" id="UP000708208">
    <property type="component" value="Unassembled WGS sequence"/>
</dbReference>
<evidence type="ECO:0000313" key="2">
    <source>
        <dbReference type="EMBL" id="CAG7824589.1"/>
    </source>
</evidence>
<dbReference type="OrthoDB" id="6361347at2759"/>